<dbReference type="InterPro" id="IPR000838">
    <property type="entry name" value="RNA_pol_sigma70_ECF_CS"/>
</dbReference>
<dbReference type="NCBIfam" id="NF008888">
    <property type="entry name" value="PRK11922.1"/>
    <property type="match status" value="1"/>
</dbReference>
<dbReference type="InterPro" id="IPR013325">
    <property type="entry name" value="RNA_pol_sigma_r2"/>
</dbReference>
<protein>
    <recommendedName>
        <fullName evidence="6">RNA polymerase sigma factor</fullName>
    </recommendedName>
</protein>
<dbReference type="Gene3D" id="1.10.10.10">
    <property type="entry name" value="Winged helix-like DNA-binding domain superfamily/Winged helix DNA-binding domain"/>
    <property type="match status" value="1"/>
</dbReference>
<dbReference type="CDD" id="cd06171">
    <property type="entry name" value="Sigma70_r4"/>
    <property type="match status" value="1"/>
</dbReference>
<dbReference type="GO" id="GO:0016987">
    <property type="term" value="F:sigma factor activity"/>
    <property type="evidence" value="ECO:0007669"/>
    <property type="project" value="UniProtKB-KW"/>
</dbReference>
<dbReference type="EMBL" id="AJXT01000058">
    <property type="protein sequence ID" value="EIL89803.1"/>
    <property type="molecule type" value="Genomic_DNA"/>
</dbReference>
<dbReference type="InterPro" id="IPR039425">
    <property type="entry name" value="RNA_pol_sigma-70-like"/>
</dbReference>
<dbReference type="AlphaFoldDB" id="I4VRG2"/>
<name>I4VRG2_9GAMM</name>
<dbReference type="InterPro" id="IPR013324">
    <property type="entry name" value="RNA_pol_sigma_r3/r4-like"/>
</dbReference>
<gene>
    <name evidence="9" type="ORF">UU7_16452</name>
</gene>
<dbReference type="NCBIfam" id="TIGR02937">
    <property type="entry name" value="sigma70-ECF"/>
    <property type="match status" value="1"/>
</dbReference>
<evidence type="ECO:0000256" key="4">
    <source>
        <dbReference type="ARBA" id="ARBA00023125"/>
    </source>
</evidence>
<evidence type="ECO:0000256" key="1">
    <source>
        <dbReference type="ARBA" id="ARBA00010641"/>
    </source>
</evidence>
<dbReference type="PANTHER" id="PTHR43133:SF51">
    <property type="entry name" value="RNA POLYMERASE SIGMA FACTOR"/>
    <property type="match status" value="1"/>
</dbReference>
<evidence type="ECO:0000256" key="2">
    <source>
        <dbReference type="ARBA" id="ARBA00023015"/>
    </source>
</evidence>
<reference evidence="9 10" key="1">
    <citation type="journal article" date="2012" name="J. Bacteriol.">
        <title>Genome sequences for six rhodanobacter strains, isolated from soils and the terrestrial subsurface, with variable denitrification capabilities.</title>
        <authorList>
            <person name="Kostka J.E."/>
            <person name="Green S.J."/>
            <person name="Rishishwar L."/>
            <person name="Prakash O."/>
            <person name="Katz L.S."/>
            <person name="Marino-Ramirez L."/>
            <person name="Jordan I.K."/>
            <person name="Munk C."/>
            <person name="Ivanova N."/>
            <person name="Mikhailova N."/>
            <person name="Watson D.B."/>
            <person name="Brown S.D."/>
            <person name="Palumbo A.V."/>
            <person name="Brooks S.C."/>
        </authorList>
    </citation>
    <scope>NUCLEOTIDE SEQUENCE [LARGE SCALE GENOMIC DNA]</scope>
    <source>
        <strain evidence="9 10">B39</strain>
    </source>
</reference>
<dbReference type="RefSeq" id="WP_007810321.1">
    <property type="nucleotide sequence ID" value="NZ_AJXT01000058.1"/>
</dbReference>
<dbReference type="PATRIC" id="fig|1163407.3.peg.3305"/>
<evidence type="ECO:0000313" key="10">
    <source>
        <dbReference type="Proteomes" id="UP000003226"/>
    </source>
</evidence>
<dbReference type="STRING" id="1163407.UU7_16452"/>
<dbReference type="PROSITE" id="PS01063">
    <property type="entry name" value="SIGMA70_ECF"/>
    <property type="match status" value="1"/>
</dbReference>
<dbReference type="InterPro" id="IPR013249">
    <property type="entry name" value="RNA_pol_sigma70_r4_t2"/>
</dbReference>
<feature type="domain" description="RNA polymerase sigma-70 region 2" evidence="7">
    <location>
        <begin position="37"/>
        <end position="100"/>
    </location>
</feature>
<evidence type="ECO:0000256" key="3">
    <source>
        <dbReference type="ARBA" id="ARBA00023082"/>
    </source>
</evidence>
<keyword evidence="2 6" id="KW-0805">Transcription regulation</keyword>
<evidence type="ECO:0000259" key="7">
    <source>
        <dbReference type="Pfam" id="PF04542"/>
    </source>
</evidence>
<evidence type="ECO:0000313" key="9">
    <source>
        <dbReference type="EMBL" id="EIL89803.1"/>
    </source>
</evidence>
<keyword evidence="4 6" id="KW-0238">DNA-binding</keyword>
<evidence type="ECO:0000256" key="6">
    <source>
        <dbReference type="RuleBase" id="RU000716"/>
    </source>
</evidence>
<dbReference type="Pfam" id="PF08281">
    <property type="entry name" value="Sigma70_r4_2"/>
    <property type="match status" value="1"/>
</dbReference>
<dbReference type="OrthoDB" id="9782108at2"/>
<dbReference type="GO" id="GO:0006352">
    <property type="term" value="P:DNA-templated transcription initiation"/>
    <property type="evidence" value="ECO:0007669"/>
    <property type="project" value="InterPro"/>
</dbReference>
<keyword evidence="10" id="KW-1185">Reference proteome</keyword>
<organism evidence="9 10">
    <name type="scientific">Rhodanobacter spathiphylli B39</name>
    <dbReference type="NCBI Taxonomy" id="1163407"/>
    <lineage>
        <taxon>Bacteria</taxon>
        <taxon>Pseudomonadati</taxon>
        <taxon>Pseudomonadota</taxon>
        <taxon>Gammaproteobacteria</taxon>
        <taxon>Lysobacterales</taxon>
        <taxon>Rhodanobacteraceae</taxon>
        <taxon>Rhodanobacter</taxon>
    </lineage>
</organism>
<keyword evidence="3 6" id="KW-0731">Sigma factor</keyword>
<dbReference type="Proteomes" id="UP000003226">
    <property type="component" value="Unassembled WGS sequence"/>
</dbReference>
<proteinExistence type="inferred from homology"/>
<dbReference type="Gene3D" id="1.10.1740.10">
    <property type="match status" value="1"/>
</dbReference>
<dbReference type="GO" id="GO:0003677">
    <property type="term" value="F:DNA binding"/>
    <property type="evidence" value="ECO:0007669"/>
    <property type="project" value="UniProtKB-KW"/>
</dbReference>
<sequence>MSAHAHVAPVDYAALDDHALVALVRAGHREAFRHIMQRCNQRLFRVARAVLGEDSEAEDVLQESYMRAYHKLDSFRGDSTLLTWLTSIVLNEARGRLRKRHTMVGLEQVDAAPDDSHQIIQFPSKFGSEDPAVSAARLQIRRLLEHAIDALPPAFRTVYMMRDVEECSVEETATLLAIKPETVKTRLHRARRLLRAALHDQLATTMGEAFPFMGQRCARVTDAVMARLDTESTSTTLV</sequence>
<comment type="similarity">
    <text evidence="1 6">Belongs to the sigma-70 factor family. ECF subfamily.</text>
</comment>
<dbReference type="PANTHER" id="PTHR43133">
    <property type="entry name" value="RNA POLYMERASE ECF-TYPE SIGMA FACTO"/>
    <property type="match status" value="1"/>
</dbReference>
<dbReference type="InterPro" id="IPR014284">
    <property type="entry name" value="RNA_pol_sigma-70_dom"/>
</dbReference>
<dbReference type="SUPFAM" id="SSF88946">
    <property type="entry name" value="Sigma2 domain of RNA polymerase sigma factors"/>
    <property type="match status" value="1"/>
</dbReference>
<evidence type="ECO:0000259" key="8">
    <source>
        <dbReference type="Pfam" id="PF08281"/>
    </source>
</evidence>
<dbReference type="eggNOG" id="COG1595">
    <property type="taxonomic scope" value="Bacteria"/>
</dbReference>
<accession>I4VRG2</accession>
<dbReference type="InterPro" id="IPR007627">
    <property type="entry name" value="RNA_pol_sigma70_r2"/>
</dbReference>
<feature type="domain" description="RNA polymerase sigma factor 70 region 4 type 2" evidence="8">
    <location>
        <begin position="142"/>
        <end position="194"/>
    </location>
</feature>
<keyword evidence="5 6" id="KW-0804">Transcription</keyword>
<dbReference type="Pfam" id="PF04542">
    <property type="entry name" value="Sigma70_r2"/>
    <property type="match status" value="1"/>
</dbReference>
<comment type="caution">
    <text evidence="9">The sequence shown here is derived from an EMBL/GenBank/DDBJ whole genome shotgun (WGS) entry which is preliminary data.</text>
</comment>
<dbReference type="SUPFAM" id="SSF88659">
    <property type="entry name" value="Sigma3 and sigma4 domains of RNA polymerase sigma factors"/>
    <property type="match status" value="1"/>
</dbReference>
<evidence type="ECO:0000256" key="5">
    <source>
        <dbReference type="ARBA" id="ARBA00023163"/>
    </source>
</evidence>
<dbReference type="InterPro" id="IPR036388">
    <property type="entry name" value="WH-like_DNA-bd_sf"/>
</dbReference>